<dbReference type="AlphaFoldDB" id="A0A5B0E1G6"/>
<comment type="caution">
    <text evidence="2">The sequence shown here is derived from an EMBL/GenBank/DDBJ whole genome shotgun (WGS) entry which is preliminary data.</text>
</comment>
<dbReference type="OrthoDB" id="8446614at2"/>
<name>A0A5B0E1G6_9HYPH</name>
<accession>A0A5B0E1G6</accession>
<feature type="signal peptide" evidence="1">
    <location>
        <begin position="1"/>
        <end position="15"/>
    </location>
</feature>
<dbReference type="EMBL" id="VTWH01000001">
    <property type="protein sequence ID" value="KAA0972496.1"/>
    <property type="molecule type" value="Genomic_DNA"/>
</dbReference>
<gene>
    <name evidence="2" type="ORF">FPY71_05255</name>
</gene>
<protein>
    <recommendedName>
        <fullName evidence="4">DUF4232 domain-containing protein</fullName>
    </recommendedName>
</protein>
<proteinExistence type="predicted"/>
<keyword evidence="1" id="KW-0732">Signal</keyword>
<organism evidence="2 3">
    <name type="scientific">Aureimonas fodinaquatilis</name>
    <dbReference type="NCBI Taxonomy" id="2565783"/>
    <lineage>
        <taxon>Bacteria</taxon>
        <taxon>Pseudomonadati</taxon>
        <taxon>Pseudomonadota</taxon>
        <taxon>Alphaproteobacteria</taxon>
        <taxon>Hyphomicrobiales</taxon>
        <taxon>Aurantimonadaceae</taxon>
        <taxon>Aureimonas</taxon>
    </lineage>
</organism>
<feature type="chain" id="PRO_5023091609" description="DUF4232 domain-containing protein" evidence="1">
    <location>
        <begin position="16"/>
        <end position="165"/>
    </location>
</feature>
<dbReference type="RefSeq" id="WP_149298260.1">
    <property type="nucleotide sequence ID" value="NZ_VTWH01000001.1"/>
</dbReference>
<reference evidence="2 3" key="1">
    <citation type="submission" date="2019-08" db="EMBL/GenBank/DDBJ databases">
        <title>Aureimonas fodiniaquatilis sp. nov., isolated from a coal mine wastewater.</title>
        <authorList>
            <person name="Kim W."/>
        </authorList>
    </citation>
    <scope>NUCLEOTIDE SEQUENCE [LARGE SCALE GENOMIC DNA]</scope>
    <source>
        <strain evidence="2 3">CAU 1482</strain>
    </source>
</reference>
<evidence type="ECO:0000256" key="1">
    <source>
        <dbReference type="SAM" id="SignalP"/>
    </source>
</evidence>
<keyword evidence="3" id="KW-1185">Reference proteome</keyword>
<dbReference type="Proteomes" id="UP000324738">
    <property type="component" value="Unassembled WGS sequence"/>
</dbReference>
<sequence>MLASGMRCATGAAMAAVIAVLAGCSTSGTPSALEEAALNYADPRDCPRVALIEESSILRKGEAPNYEYVVSISEVTRSCVINGGQISMDIGVAGRLVPGNAARAGNMTLPVTVTVSDSTGVVVSKSGRIAVAIAPGGPSNFTFVERGVVVPAGGSFVVSASINGQ</sequence>
<evidence type="ECO:0000313" key="3">
    <source>
        <dbReference type="Proteomes" id="UP000324738"/>
    </source>
</evidence>
<dbReference type="PROSITE" id="PS51257">
    <property type="entry name" value="PROKAR_LIPOPROTEIN"/>
    <property type="match status" value="1"/>
</dbReference>
<evidence type="ECO:0000313" key="2">
    <source>
        <dbReference type="EMBL" id="KAA0972496.1"/>
    </source>
</evidence>
<evidence type="ECO:0008006" key="4">
    <source>
        <dbReference type="Google" id="ProtNLM"/>
    </source>
</evidence>